<name>A0A2H9T2S5_9ZZZZ</name>
<gene>
    <name evidence="2" type="ORF">CI610_03580</name>
</gene>
<comment type="caution">
    <text evidence="2">The sequence shown here is derived from an EMBL/GenBank/DDBJ whole genome shotgun (WGS) entry which is preliminary data.</text>
</comment>
<evidence type="ECO:0008006" key="3">
    <source>
        <dbReference type="Google" id="ProtNLM"/>
    </source>
</evidence>
<protein>
    <recommendedName>
        <fullName evidence="3">Tyr recombinase domain-containing protein</fullName>
    </recommendedName>
</protein>
<dbReference type="PANTHER" id="PTHR35617:SF3">
    <property type="entry name" value="CORE-BINDING (CB) DOMAIN-CONTAINING PROTEIN"/>
    <property type="match status" value="1"/>
</dbReference>
<reference evidence="2" key="1">
    <citation type="journal article" date="2017" name="Appl. Environ. Microbiol.">
        <title>Molecular characterization of an Endozoicomonas-like organism causing infection in king scallop Pecten maximus L.</title>
        <authorList>
            <person name="Cano I."/>
            <person name="van Aerle R."/>
            <person name="Ross S."/>
            <person name="Verner-Jeffreys D.W."/>
            <person name="Paley R.K."/>
            <person name="Rimmer G."/>
            <person name="Ryder D."/>
            <person name="Hooper P."/>
            <person name="Stone D."/>
            <person name="Feist S.W."/>
        </authorList>
    </citation>
    <scope>NUCLEOTIDE SEQUENCE</scope>
</reference>
<sequence>MNYLLYLADLGKSYSVINTHRSMLSQTMQMCGVQACKDSVLISRVMKGLFNRNPPLPRYVGTWDVLLVFNYIQSLPSGTDISLRDLSMKLVTLVALTTAQRVQTLGALDIDYMHQSADGSSYTFMIKDLLKTSRPGHLGQSLKLFKFVDVKLCVVSTLESYLKATKDRRKSRKLFVSFKTFEAVSASTPARWVKSVLHTAGVDNCFKVHSVRGACLNLSCVCMWRTYGGHFAYG</sequence>
<dbReference type="Gene3D" id="1.10.443.10">
    <property type="entry name" value="Intergrase catalytic core"/>
    <property type="match status" value="1"/>
</dbReference>
<dbReference type="PANTHER" id="PTHR35617">
    <property type="entry name" value="PHAGE_INTEGRASE DOMAIN-CONTAINING PROTEIN"/>
    <property type="match status" value="1"/>
</dbReference>
<dbReference type="GO" id="GO:0015074">
    <property type="term" value="P:DNA integration"/>
    <property type="evidence" value="ECO:0007669"/>
    <property type="project" value="InterPro"/>
</dbReference>
<dbReference type="InterPro" id="IPR011010">
    <property type="entry name" value="DNA_brk_join_enz"/>
</dbReference>
<dbReference type="SUPFAM" id="SSF56349">
    <property type="entry name" value="DNA breaking-rejoining enzymes"/>
    <property type="match status" value="1"/>
</dbReference>
<organism evidence="2">
    <name type="scientific">invertebrate metagenome</name>
    <dbReference type="NCBI Taxonomy" id="1711999"/>
    <lineage>
        <taxon>unclassified sequences</taxon>
        <taxon>metagenomes</taxon>
        <taxon>organismal metagenomes</taxon>
    </lineage>
</organism>
<proteinExistence type="predicted"/>
<dbReference type="InterPro" id="IPR013762">
    <property type="entry name" value="Integrase-like_cat_sf"/>
</dbReference>
<dbReference type="GO" id="GO:0006310">
    <property type="term" value="P:DNA recombination"/>
    <property type="evidence" value="ECO:0007669"/>
    <property type="project" value="UniProtKB-KW"/>
</dbReference>
<dbReference type="AlphaFoldDB" id="A0A2H9T2S5"/>
<evidence type="ECO:0000313" key="2">
    <source>
        <dbReference type="EMBL" id="PJE77497.1"/>
    </source>
</evidence>
<evidence type="ECO:0000256" key="1">
    <source>
        <dbReference type="ARBA" id="ARBA00023172"/>
    </source>
</evidence>
<dbReference type="GO" id="GO:0003677">
    <property type="term" value="F:DNA binding"/>
    <property type="evidence" value="ECO:0007669"/>
    <property type="project" value="InterPro"/>
</dbReference>
<dbReference type="EMBL" id="NSIT01000552">
    <property type="protein sequence ID" value="PJE77497.1"/>
    <property type="molecule type" value="Genomic_DNA"/>
</dbReference>
<accession>A0A2H9T2S5</accession>
<keyword evidence="1" id="KW-0233">DNA recombination</keyword>